<accession>A0A348AI90</accession>
<keyword evidence="2" id="KW-1185">Reference proteome</keyword>
<protein>
    <submittedName>
        <fullName evidence="1">Uncharacterized protein</fullName>
    </submittedName>
</protein>
<dbReference type="Pfam" id="PF11187">
    <property type="entry name" value="Mbeg1-like"/>
    <property type="match status" value="1"/>
</dbReference>
<dbReference type="InterPro" id="IPR024499">
    <property type="entry name" value="Mbeg1-like"/>
</dbReference>
<dbReference type="Gene3D" id="2.60.450.20">
    <property type="match status" value="2"/>
</dbReference>
<dbReference type="KEGG" id="mana:MAMMFC1_01449"/>
<dbReference type="InterPro" id="IPR047002">
    <property type="entry name" value="Tcp10_C_sf"/>
</dbReference>
<dbReference type="RefSeq" id="WP_126307715.1">
    <property type="nucleotide sequence ID" value="NZ_AP018449.1"/>
</dbReference>
<evidence type="ECO:0000313" key="1">
    <source>
        <dbReference type="EMBL" id="BBB90788.1"/>
    </source>
</evidence>
<sequence>MGGGGWIAQALGIIFPPLQPIVQYYSAAVAIEHGDVLGLITSIGASIGIPQETINYIAEAQSVVTASQTNDWASILAGTVGKQLGIDAGTRRFISEAQTVYNTAENGLEGFLASGFIQQQTLAFLKQAFPPPPIVMPDGTIRQNLYDGSVRETAPDGTVKEISKKDGVITVTESNGTKTVYIPNGPTTVYTPDGSVIIWRDGIQVMIGPDGTIVTKFPDGSRQTLMPNGTYLTWAADGSQTVTSPNGSQIVYGADHSVTLYETDGTKRVYADDGTETVYQTDGTTIVNMSDGRVTTTTADGAVTVIDPDGKRTEYDIYGNKTVFETNGTMEEYAPDNTMAVTEPNGARTLTLPDNTQMVIDTNGIRTVTEPGGTQTSFGINGTVKVTEPSGMTTEYTPNGTRTVYDTDGIQTIYKTNGTRVVIDTDNTRTMFKVDGTKVVFAPDGKITEYTTDGKITEYTTNGNKTETAPDGNVTVTPNSPYPETDIANPIATATTTLGGLQANAVDTMIAALGTTTPEPVTLDDGKQYILVSGQKIGNLYIPREEYGQFMDKFNQSLNTWLAQHPEAQPILQNAFDSLNQAQSQLQLDSNDTIIQNQTNAQILQTAATNFYDALQAAGMTDFFDGMSGSFDEFHFKTVQTDGVPEIGDGLYSGMSYFVSPGADQRDLNTQTNAALSSYVYRGADATDIPEGLQSIGVWSNPESGYHAEAFTNGEKIIVAFRGTDQYLTDGPSDLQLAAGRKVEQFADVRQTYNQLIDIINDPNSELHGLPIMATGHSLGGAEAQFFTALGYQKDITIVSETFGAPGIAESLAREGIFVTDPNVYAVVNHVNVNDVFGQSTCGGHLGVVRKYDMSPWGFRGAFQEHDIATYESYLNDNPIMLSEYCDKIRLFGVPMESNAQVSPESVLTATSFLLTGNDINSTNTETLVAQADTSLLDNTLAYDMAGFVAESNDTGVLITAGNSGLPGDSSANSLLVTTAGNELYNQDQTKAA</sequence>
<dbReference type="AlphaFoldDB" id="A0A348AI90"/>
<dbReference type="Gene3D" id="3.40.50.1820">
    <property type="entry name" value="alpha/beta hydrolase"/>
    <property type="match status" value="1"/>
</dbReference>
<gene>
    <name evidence="1" type="ORF">MAMMFC1_01449</name>
</gene>
<reference evidence="1 2" key="1">
    <citation type="journal article" date="2018" name="Int. J. Syst. Evol. Microbiol.">
        <title>Methylomusa anaerophila gen. nov., sp. nov., an anaerobic methanol-utilizing bacterium isolated from a microbial fuel cell.</title>
        <authorList>
            <person name="Amano N."/>
            <person name="Yamamuro A."/>
            <person name="Miyahara M."/>
            <person name="Kouzuma A."/>
            <person name="Abe T."/>
            <person name="Watanabe K."/>
        </authorList>
    </citation>
    <scope>NUCLEOTIDE SEQUENCE [LARGE SCALE GENOMIC DNA]</scope>
    <source>
        <strain evidence="1 2">MMFC1</strain>
    </source>
</reference>
<dbReference type="Proteomes" id="UP000276437">
    <property type="component" value="Chromosome"/>
</dbReference>
<dbReference type="InterPro" id="IPR029058">
    <property type="entry name" value="AB_hydrolase_fold"/>
</dbReference>
<dbReference type="SUPFAM" id="SSF53474">
    <property type="entry name" value="alpha/beta-Hydrolases"/>
    <property type="match status" value="1"/>
</dbReference>
<dbReference type="EMBL" id="AP018449">
    <property type="protein sequence ID" value="BBB90788.1"/>
    <property type="molecule type" value="Genomic_DNA"/>
</dbReference>
<dbReference type="SUPFAM" id="SSF69304">
    <property type="entry name" value="Tricorn protease N-terminal domain"/>
    <property type="match status" value="1"/>
</dbReference>
<organism evidence="1 2">
    <name type="scientific">Methylomusa anaerophila</name>
    <dbReference type="NCBI Taxonomy" id="1930071"/>
    <lineage>
        <taxon>Bacteria</taxon>
        <taxon>Bacillati</taxon>
        <taxon>Bacillota</taxon>
        <taxon>Negativicutes</taxon>
        <taxon>Selenomonadales</taxon>
        <taxon>Sporomusaceae</taxon>
        <taxon>Methylomusa</taxon>
    </lineage>
</organism>
<evidence type="ECO:0000313" key="2">
    <source>
        <dbReference type="Proteomes" id="UP000276437"/>
    </source>
</evidence>
<dbReference type="OrthoDB" id="6450827at2"/>
<name>A0A348AI90_9FIRM</name>
<proteinExistence type="predicted"/>